<keyword evidence="8" id="KW-1185">Reference proteome</keyword>
<comment type="catalytic activity">
    <reaction evidence="1">
        <text>Thiol-dependent hydrolysis of ester, thioester, amide, peptide and isopeptide bonds formed by the C-terminal Gly of ubiquitin (a 76-residue protein attached to proteins as an intracellular targeting signal).</text>
        <dbReference type="EC" id="3.4.19.12"/>
    </reaction>
</comment>
<evidence type="ECO:0000256" key="4">
    <source>
        <dbReference type="ARBA" id="ARBA00022786"/>
    </source>
</evidence>
<dbReference type="Gene3D" id="3.90.70.80">
    <property type="match status" value="1"/>
</dbReference>
<dbReference type="PANTHER" id="PTHR12419:SF111">
    <property type="entry name" value="OVARIAN TUMOR DOMAIN-CONTAINING DEUBIQUITINATING ENZYME 9"/>
    <property type="match status" value="1"/>
</dbReference>
<evidence type="ECO:0000313" key="8">
    <source>
        <dbReference type="Proteomes" id="UP001341281"/>
    </source>
</evidence>
<organism evidence="7 8">
    <name type="scientific">Paspalum notatum var. saurae</name>
    <dbReference type="NCBI Taxonomy" id="547442"/>
    <lineage>
        <taxon>Eukaryota</taxon>
        <taxon>Viridiplantae</taxon>
        <taxon>Streptophyta</taxon>
        <taxon>Embryophyta</taxon>
        <taxon>Tracheophyta</taxon>
        <taxon>Spermatophyta</taxon>
        <taxon>Magnoliopsida</taxon>
        <taxon>Liliopsida</taxon>
        <taxon>Poales</taxon>
        <taxon>Poaceae</taxon>
        <taxon>PACMAD clade</taxon>
        <taxon>Panicoideae</taxon>
        <taxon>Andropogonodae</taxon>
        <taxon>Paspaleae</taxon>
        <taxon>Paspalinae</taxon>
        <taxon>Paspalum</taxon>
    </lineage>
</organism>
<dbReference type="InterPro" id="IPR038765">
    <property type="entry name" value="Papain-like_cys_pep_sf"/>
</dbReference>
<accession>A0AAQ3WH62</accession>
<keyword evidence="4" id="KW-0833">Ubl conjugation pathway</keyword>
<dbReference type="GO" id="GO:0016579">
    <property type="term" value="P:protein deubiquitination"/>
    <property type="evidence" value="ECO:0007669"/>
    <property type="project" value="TreeGrafter"/>
</dbReference>
<evidence type="ECO:0000256" key="3">
    <source>
        <dbReference type="ARBA" id="ARBA00012759"/>
    </source>
</evidence>
<dbReference type="Proteomes" id="UP001341281">
    <property type="component" value="Chromosome 02"/>
</dbReference>
<dbReference type="InterPro" id="IPR003323">
    <property type="entry name" value="OTU_dom"/>
</dbReference>
<evidence type="ECO:0000256" key="1">
    <source>
        <dbReference type="ARBA" id="ARBA00000707"/>
    </source>
</evidence>
<name>A0AAQ3WH62_PASNO</name>
<evidence type="ECO:0000256" key="5">
    <source>
        <dbReference type="ARBA" id="ARBA00022801"/>
    </source>
</evidence>
<dbReference type="CDD" id="cd22751">
    <property type="entry name" value="OTU_plant_OTU9-like"/>
    <property type="match status" value="1"/>
</dbReference>
<dbReference type="InterPro" id="IPR050704">
    <property type="entry name" value="Peptidase_C85-like"/>
</dbReference>
<keyword evidence="5" id="KW-0378">Hydrolase</keyword>
<protein>
    <recommendedName>
        <fullName evidence="3">ubiquitinyl hydrolase 1</fullName>
        <ecNumber evidence="3">3.4.19.12</ecNumber>
    </recommendedName>
</protein>
<sequence length="351" mass="38607">MVLYGQQDPDVVRWGLHQLLPPPPDAAAAAAVPTAAAATTPCTAAYAPPPPLHRSISSTPSFEIKVEHVAHHHHDSVFDSDHTIAQALQEELSQVALAEASFGGGASAPSTAARHDHSAVLTQQWTIHVESGPPSPAHGNALAQGAAAPAPEPLLIELMEDFSVLDGQVGERLNDMVPVPHVPKTNGEIPSVDEAVSDHQRLLDRLVLYGLVELKVNGDGNCQFRALSDQFYRTPEHHRFVRQQVLKQLESHPEIYAGYVPMDYKEYLKKMSKSGEWGDHVTLQAAADSYGVKVFILTSFKDTCYIEILPAVEKSRRVICLSFWAEVHYNSIYPEGELPVLENKKKSWWPF</sequence>
<dbReference type="Pfam" id="PF02338">
    <property type="entry name" value="OTU"/>
    <property type="match status" value="1"/>
</dbReference>
<dbReference type="FunFam" id="3.90.70.80:FF:000001">
    <property type="entry name" value="OTU domain-containing protein"/>
    <property type="match status" value="1"/>
</dbReference>
<dbReference type="EC" id="3.4.19.12" evidence="3"/>
<evidence type="ECO:0000256" key="2">
    <source>
        <dbReference type="ARBA" id="ARBA00010407"/>
    </source>
</evidence>
<gene>
    <name evidence="7" type="ORF">U9M48_011257</name>
</gene>
<dbReference type="GO" id="GO:0004843">
    <property type="term" value="F:cysteine-type deubiquitinase activity"/>
    <property type="evidence" value="ECO:0007669"/>
    <property type="project" value="UniProtKB-EC"/>
</dbReference>
<evidence type="ECO:0000313" key="7">
    <source>
        <dbReference type="EMBL" id="WVZ61362.1"/>
    </source>
</evidence>
<comment type="similarity">
    <text evidence="2">Belongs to the peptidase C85 family.</text>
</comment>
<dbReference type="EMBL" id="CP144746">
    <property type="protein sequence ID" value="WVZ61362.1"/>
    <property type="molecule type" value="Genomic_DNA"/>
</dbReference>
<dbReference type="SUPFAM" id="SSF54001">
    <property type="entry name" value="Cysteine proteinases"/>
    <property type="match status" value="1"/>
</dbReference>
<reference evidence="7 8" key="1">
    <citation type="submission" date="2024-02" db="EMBL/GenBank/DDBJ databases">
        <title>High-quality chromosome-scale genome assembly of Pensacola bahiagrass (Paspalum notatum Flugge var. saurae).</title>
        <authorList>
            <person name="Vega J.M."/>
            <person name="Podio M."/>
            <person name="Orjuela J."/>
            <person name="Siena L.A."/>
            <person name="Pessino S.C."/>
            <person name="Combes M.C."/>
            <person name="Mariac C."/>
            <person name="Albertini E."/>
            <person name="Pupilli F."/>
            <person name="Ortiz J.P.A."/>
            <person name="Leblanc O."/>
        </authorList>
    </citation>
    <scope>NUCLEOTIDE SEQUENCE [LARGE SCALE GENOMIC DNA]</scope>
    <source>
        <strain evidence="7">R1</strain>
        <tissue evidence="7">Leaf</tissue>
    </source>
</reference>
<proteinExistence type="inferred from homology"/>
<dbReference type="AlphaFoldDB" id="A0AAQ3WH62"/>
<feature type="domain" description="OTU" evidence="6">
    <location>
        <begin position="211"/>
        <end position="335"/>
    </location>
</feature>
<evidence type="ECO:0000259" key="6">
    <source>
        <dbReference type="PROSITE" id="PS50802"/>
    </source>
</evidence>
<dbReference type="PROSITE" id="PS50802">
    <property type="entry name" value="OTU"/>
    <property type="match status" value="1"/>
</dbReference>
<dbReference type="PANTHER" id="PTHR12419">
    <property type="entry name" value="OTU DOMAIN CONTAINING PROTEIN"/>
    <property type="match status" value="1"/>
</dbReference>